<keyword evidence="1" id="KW-0812">Transmembrane</keyword>
<keyword evidence="3" id="KW-1185">Reference proteome</keyword>
<protein>
    <submittedName>
        <fullName evidence="2">Uncharacterized protein</fullName>
    </submittedName>
</protein>
<dbReference type="EMBL" id="UYJE01001930">
    <property type="protein sequence ID" value="VDI06427.1"/>
    <property type="molecule type" value="Genomic_DNA"/>
</dbReference>
<keyword evidence="1" id="KW-1133">Transmembrane helix</keyword>
<proteinExistence type="predicted"/>
<sequence>MSDKANVASLDNNAIYHEVSPNIILLLRFFNFLTFIMAVISFILCVVQGDGNETYYLLACNTVISCLVGIVVNWWYRSGDLGPEKFWYIFIVGAVIMFQCITTDIFVFHVLNEDSKNINPPSSVNRTTIFPAISVRPASTVKTFIDFADMH</sequence>
<evidence type="ECO:0000313" key="3">
    <source>
        <dbReference type="Proteomes" id="UP000596742"/>
    </source>
</evidence>
<evidence type="ECO:0000256" key="1">
    <source>
        <dbReference type="SAM" id="Phobius"/>
    </source>
</evidence>
<feature type="transmembrane region" description="Helical" evidence="1">
    <location>
        <begin position="54"/>
        <end position="76"/>
    </location>
</feature>
<organism evidence="2 3">
    <name type="scientific">Mytilus galloprovincialis</name>
    <name type="common">Mediterranean mussel</name>
    <dbReference type="NCBI Taxonomy" id="29158"/>
    <lineage>
        <taxon>Eukaryota</taxon>
        <taxon>Metazoa</taxon>
        <taxon>Spiralia</taxon>
        <taxon>Lophotrochozoa</taxon>
        <taxon>Mollusca</taxon>
        <taxon>Bivalvia</taxon>
        <taxon>Autobranchia</taxon>
        <taxon>Pteriomorphia</taxon>
        <taxon>Mytilida</taxon>
        <taxon>Mytiloidea</taxon>
        <taxon>Mytilidae</taxon>
        <taxon>Mytilinae</taxon>
        <taxon>Mytilus</taxon>
    </lineage>
</organism>
<gene>
    <name evidence="2" type="ORF">MGAL_10B006664</name>
</gene>
<reference evidence="2" key="1">
    <citation type="submission" date="2018-11" db="EMBL/GenBank/DDBJ databases">
        <authorList>
            <person name="Alioto T."/>
            <person name="Alioto T."/>
        </authorList>
    </citation>
    <scope>NUCLEOTIDE SEQUENCE</scope>
</reference>
<dbReference type="Proteomes" id="UP000596742">
    <property type="component" value="Unassembled WGS sequence"/>
</dbReference>
<name>A0A8B6CK10_MYTGA</name>
<keyword evidence="1" id="KW-0472">Membrane</keyword>
<dbReference type="AlphaFoldDB" id="A0A8B6CK10"/>
<feature type="transmembrane region" description="Helical" evidence="1">
    <location>
        <begin position="88"/>
        <end position="111"/>
    </location>
</feature>
<dbReference type="OrthoDB" id="9989066at2759"/>
<comment type="caution">
    <text evidence="2">The sequence shown here is derived from an EMBL/GenBank/DDBJ whole genome shotgun (WGS) entry which is preliminary data.</text>
</comment>
<accession>A0A8B6CK10</accession>
<evidence type="ECO:0000313" key="2">
    <source>
        <dbReference type="EMBL" id="VDI06427.1"/>
    </source>
</evidence>
<feature type="transmembrane region" description="Helical" evidence="1">
    <location>
        <begin position="23"/>
        <end position="47"/>
    </location>
</feature>